<dbReference type="AlphaFoldDB" id="A0AAJ0LXI2"/>
<sequence>MDIPRMSISKAKSKNTHLPISTFALAHNIGFNDVGSYAILAVPDGDAMDYTATVAAPTTSVSAEQPFDTSETAQPVVQGPSDSTMHDAATATERPASFRSGGLEASALEVVNM</sequence>
<dbReference type="Proteomes" id="UP001271007">
    <property type="component" value="Unassembled WGS sequence"/>
</dbReference>
<proteinExistence type="predicted"/>
<protein>
    <submittedName>
        <fullName evidence="2">Uncharacterized protein</fullName>
    </submittedName>
</protein>
<dbReference type="EMBL" id="JAWDJX010000001">
    <property type="protein sequence ID" value="KAK3059067.1"/>
    <property type="molecule type" value="Genomic_DNA"/>
</dbReference>
<reference evidence="2" key="1">
    <citation type="submission" date="2023-04" db="EMBL/GenBank/DDBJ databases">
        <title>Black Yeasts Isolated from many extreme environments.</title>
        <authorList>
            <person name="Coleine C."/>
            <person name="Stajich J.E."/>
            <person name="Selbmann L."/>
        </authorList>
    </citation>
    <scope>NUCLEOTIDE SEQUENCE</scope>
    <source>
        <strain evidence="2">CCFEE 5312</strain>
    </source>
</reference>
<feature type="compositionally biased region" description="Polar residues" evidence="1">
    <location>
        <begin position="67"/>
        <end position="83"/>
    </location>
</feature>
<accession>A0AAJ0LXI2</accession>
<keyword evidence="3" id="KW-1185">Reference proteome</keyword>
<comment type="caution">
    <text evidence="2">The sequence shown here is derived from an EMBL/GenBank/DDBJ whole genome shotgun (WGS) entry which is preliminary data.</text>
</comment>
<evidence type="ECO:0000256" key="1">
    <source>
        <dbReference type="SAM" id="MobiDB-lite"/>
    </source>
</evidence>
<gene>
    <name evidence="2" type="ORF">LTR09_000633</name>
</gene>
<organism evidence="2 3">
    <name type="scientific">Extremus antarcticus</name>
    <dbReference type="NCBI Taxonomy" id="702011"/>
    <lineage>
        <taxon>Eukaryota</taxon>
        <taxon>Fungi</taxon>
        <taxon>Dikarya</taxon>
        <taxon>Ascomycota</taxon>
        <taxon>Pezizomycotina</taxon>
        <taxon>Dothideomycetes</taxon>
        <taxon>Dothideomycetidae</taxon>
        <taxon>Mycosphaerellales</taxon>
        <taxon>Extremaceae</taxon>
        <taxon>Extremus</taxon>
    </lineage>
</organism>
<feature type="region of interest" description="Disordered" evidence="1">
    <location>
        <begin position="60"/>
        <end position="99"/>
    </location>
</feature>
<evidence type="ECO:0000313" key="2">
    <source>
        <dbReference type="EMBL" id="KAK3059067.1"/>
    </source>
</evidence>
<name>A0AAJ0LXI2_9PEZI</name>
<evidence type="ECO:0000313" key="3">
    <source>
        <dbReference type="Proteomes" id="UP001271007"/>
    </source>
</evidence>